<reference evidence="2 3" key="1">
    <citation type="submission" date="2019-02" db="EMBL/GenBank/DDBJ databases">
        <title>Deep-cultivation of Planctomycetes and their phenomic and genomic characterization uncovers novel biology.</title>
        <authorList>
            <person name="Wiegand S."/>
            <person name="Jogler M."/>
            <person name="Boedeker C."/>
            <person name="Pinto D."/>
            <person name="Vollmers J."/>
            <person name="Rivas-Marin E."/>
            <person name="Kohn T."/>
            <person name="Peeters S.H."/>
            <person name="Heuer A."/>
            <person name="Rast P."/>
            <person name="Oberbeckmann S."/>
            <person name="Bunk B."/>
            <person name="Jeske O."/>
            <person name="Meyerdierks A."/>
            <person name="Storesund J.E."/>
            <person name="Kallscheuer N."/>
            <person name="Luecker S."/>
            <person name="Lage O.M."/>
            <person name="Pohl T."/>
            <person name="Merkel B.J."/>
            <person name="Hornburger P."/>
            <person name="Mueller R.-W."/>
            <person name="Bruemmer F."/>
            <person name="Labrenz M."/>
            <person name="Spormann A.M."/>
            <person name="Op den Camp H."/>
            <person name="Overmann J."/>
            <person name="Amann R."/>
            <person name="Jetten M.S.M."/>
            <person name="Mascher T."/>
            <person name="Medema M.H."/>
            <person name="Devos D.P."/>
            <person name="Kaster A.-K."/>
            <person name="Ovreas L."/>
            <person name="Rohde M."/>
            <person name="Galperin M.Y."/>
            <person name="Jogler C."/>
        </authorList>
    </citation>
    <scope>NUCLEOTIDE SEQUENCE [LARGE SCALE GENOMIC DNA]</scope>
    <source>
        <strain evidence="2 3">Mal4</strain>
    </source>
</reference>
<evidence type="ECO:0000256" key="1">
    <source>
        <dbReference type="SAM" id="Phobius"/>
    </source>
</evidence>
<keyword evidence="1" id="KW-0472">Membrane</keyword>
<feature type="transmembrane region" description="Helical" evidence="1">
    <location>
        <begin position="38"/>
        <end position="56"/>
    </location>
</feature>
<dbReference type="OrthoDB" id="337836at2"/>
<dbReference type="EMBL" id="CP036275">
    <property type="protein sequence ID" value="QDU41384.1"/>
    <property type="molecule type" value="Genomic_DNA"/>
</dbReference>
<keyword evidence="3" id="KW-1185">Reference proteome</keyword>
<accession>A0A517ZFZ4</accession>
<name>A0A517ZFZ4_9PLAN</name>
<keyword evidence="1" id="KW-1133">Transmembrane helix</keyword>
<dbReference type="Proteomes" id="UP000320496">
    <property type="component" value="Chromosome"/>
</dbReference>
<gene>
    <name evidence="2" type="ORF">Mal4_57510</name>
</gene>
<dbReference type="KEGG" id="mri:Mal4_57510"/>
<feature type="transmembrane region" description="Helical" evidence="1">
    <location>
        <begin position="68"/>
        <end position="86"/>
    </location>
</feature>
<evidence type="ECO:0000313" key="2">
    <source>
        <dbReference type="EMBL" id="QDU41384.1"/>
    </source>
</evidence>
<proteinExistence type="predicted"/>
<organism evidence="2 3">
    <name type="scientific">Maioricimonas rarisocia</name>
    <dbReference type="NCBI Taxonomy" id="2528026"/>
    <lineage>
        <taxon>Bacteria</taxon>
        <taxon>Pseudomonadati</taxon>
        <taxon>Planctomycetota</taxon>
        <taxon>Planctomycetia</taxon>
        <taxon>Planctomycetales</taxon>
        <taxon>Planctomycetaceae</taxon>
        <taxon>Maioricimonas</taxon>
    </lineage>
</organism>
<keyword evidence="1" id="KW-0812">Transmembrane</keyword>
<protein>
    <submittedName>
        <fullName evidence="2">Uncharacterized protein</fullName>
    </submittedName>
</protein>
<evidence type="ECO:0000313" key="3">
    <source>
        <dbReference type="Proteomes" id="UP000320496"/>
    </source>
</evidence>
<feature type="transmembrane region" description="Helical" evidence="1">
    <location>
        <begin position="98"/>
        <end position="120"/>
    </location>
</feature>
<dbReference type="AlphaFoldDB" id="A0A517ZFZ4"/>
<sequence length="131" mass="14504">MKKFLRLLLFGFLSWLVTFAASVCIFPFKADNRPLFETLVGVCLAISTVLFTVLYFRKVQGDFLREGALLGLAFLVCNILLDLMLFMEGPMKMSLPDYMMDIGLAYLSMPVVALGVAWSLRGHAAGLPSEG</sequence>
<dbReference type="RefSeq" id="WP_145372715.1">
    <property type="nucleotide sequence ID" value="NZ_CP036275.1"/>
</dbReference>